<evidence type="ECO:0008006" key="4">
    <source>
        <dbReference type="Google" id="ProtNLM"/>
    </source>
</evidence>
<dbReference type="AlphaFoldDB" id="A0A1H1QKJ6"/>
<dbReference type="OrthoDB" id="5966662at2"/>
<organism evidence="2 3">
    <name type="scientific">Nocardioides scoriae</name>
    <dbReference type="NCBI Taxonomy" id="642780"/>
    <lineage>
        <taxon>Bacteria</taxon>
        <taxon>Bacillati</taxon>
        <taxon>Actinomycetota</taxon>
        <taxon>Actinomycetes</taxon>
        <taxon>Propionibacteriales</taxon>
        <taxon>Nocardioidaceae</taxon>
        <taxon>Nocardioides</taxon>
    </lineage>
</organism>
<keyword evidence="3" id="KW-1185">Reference proteome</keyword>
<feature type="transmembrane region" description="Helical" evidence="1">
    <location>
        <begin position="120"/>
        <end position="137"/>
    </location>
</feature>
<protein>
    <recommendedName>
        <fullName evidence="4">DUF2752 domain-containing protein</fullName>
    </recommendedName>
</protein>
<sequence>MPPSAGPSAPAVPGWARARQPLLVGAGVAALTLALRLRDPHQQGSWGVCPYLLTTGFYCPGCGALRAVNDLAHGDVAGALGSNLLLTLLVPVVVVLWARWLLRSWRGAPPGPGPGRAGRVALVAVAAVVMVTFTVARNTPQGAWLAP</sequence>
<dbReference type="Proteomes" id="UP000198859">
    <property type="component" value="Chromosome I"/>
</dbReference>
<accession>A0A1H1QKJ6</accession>
<feature type="transmembrane region" description="Helical" evidence="1">
    <location>
        <begin position="80"/>
        <end position="100"/>
    </location>
</feature>
<name>A0A1H1QKJ6_9ACTN</name>
<dbReference type="InterPro" id="IPR021215">
    <property type="entry name" value="DUF2752"/>
</dbReference>
<evidence type="ECO:0000313" key="3">
    <source>
        <dbReference type="Proteomes" id="UP000198859"/>
    </source>
</evidence>
<keyword evidence="1" id="KW-1133">Transmembrane helix</keyword>
<reference evidence="3" key="1">
    <citation type="submission" date="2016-10" db="EMBL/GenBank/DDBJ databases">
        <authorList>
            <person name="Varghese N."/>
            <person name="Submissions S."/>
        </authorList>
    </citation>
    <scope>NUCLEOTIDE SEQUENCE [LARGE SCALE GENOMIC DNA]</scope>
    <source>
        <strain evidence="3">DSM 22127</strain>
    </source>
</reference>
<evidence type="ECO:0000313" key="2">
    <source>
        <dbReference type="EMBL" id="SDS23847.1"/>
    </source>
</evidence>
<keyword evidence="1" id="KW-0472">Membrane</keyword>
<feature type="transmembrane region" description="Helical" evidence="1">
    <location>
        <begin position="49"/>
        <end position="68"/>
    </location>
</feature>
<dbReference type="RefSeq" id="WP_091727753.1">
    <property type="nucleotide sequence ID" value="NZ_LT629757.1"/>
</dbReference>
<feature type="transmembrane region" description="Helical" evidence="1">
    <location>
        <begin position="20"/>
        <end position="37"/>
    </location>
</feature>
<dbReference type="Pfam" id="PF10825">
    <property type="entry name" value="DUF2752"/>
    <property type="match status" value="1"/>
</dbReference>
<dbReference type="STRING" id="642780.SAMN04488570_1439"/>
<keyword evidence="1" id="KW-0812">Transmembrane</keyword>
<dbReference type="EMBL" id="LT629757">
    <property type="protein sequence ID" value="SDS23847.1"/>
    <property type="molecule type" value="Genomic_DNA"/>
</dbReference>
<proteinExistence type="predicted"/>
<gene>
    <name evidence="2" type="ORF">SAMN04488570_1439</name>
</gene>
<evidence type="ECO:0000256" key="1">
    <source>
        <dbReference type="SAM" id="Phobius"/>
    </source>
</evidence>